<dbReference type="Pfam" id="PF00578">
    <property type="entry name" value="AhpC-TSA"/>
    <property type="match status" value="1"/>
</dbReference>
<reference evidence="5 7" key="1">
    <citation type="submission" date="2019-07" db="EMBL/GenBank/DDBJ databases">
        <title>Genomes of sea-ice associated Colwellia species.</title>
        <authorList>
            <person name="Bowman J.P."/>
        </authorList>
    </citation>
    <scope>NUCLEOTIDE SEQUENCE [LARGE SCALE GENOMIC DNA]</scope>
    <source>
        <strain evidence="4 6">ACAM 607</strain>
        <strain evidence="5 7">IC036</strain>
    </source>
</reference>
<evidence type="ECO:0000313" key="6">
    <source>
        <dbReference type="Proteomes" id="UP000321525"/>
    </source>
</evidence>
<dbReference type="OrthoDB" id="9799347at2"/>
<dbReference type="InterPro" id="IPR036249">
    <property type="entry name" value="Thioredoxin-like_sf"/>
</dbReference>
<dbReference type="PANTHER" id="PTHR42852:SF13">
    <property type="entry name" value="PROTEIN DIPZ"/>
    <property type="match status" value="1"/>
</dbReference>
<dbReference type="PANTHER" id="PTHR42852">
    <property type="entry name" value="THIOL:DISULFIDE INTERCHANGE PROTEIN DSBE"/>
    <property type="match status" value="1"/>
</dbReference>
<dbReference type="PROSITE" id="PS51352">
    <property type="entry name" value="THIOREDOXIN_2"/>
    <property type="match status" value="1"/>
</dbReference>
<dbReference type="InterPro" id="IPR017937">
    <property type="entry name" value="Thioredoxin_CS"/>
</dbReference>
<organism evidence="5 7">
    <name type="scientific">Colwellia hornerae</name>
    <dbReference type="NCBI Taxonomy" id="89402"/>
    <lineage>
        <taxon>Bacteria</taxon>
        <taxon>Pseudomonadati</taxon>
        <taxon>Pseudomonadota</taxon>
        <taxon>Gammaproteobacteria</taxon>
        <taxon>Alteromonadales</taxon>
        <taxon>Colwelliaceae</taxon>
        <taxon>Colwellia</taxon>
    </lineage>
</organism>
<dbReference type="InterPro" id="IPR050553">
    <property type="entry name" value="Thioredoxin_ResA/DsbE_sf"/>
</dbReference>
<keyword evidence="6" id="KW-1185">Reference proteome</keyword>
<feature type="chain" id="PRO_5022782346" evidence="2">
    <location>
        <begin position="24"/>
        <end position="169"/>
    </location>
</feature>
<sequence>MNLNSRKCLLILLLTLAVPNASALSKLAIGDIPPNYLGEDSEGLDVNLTDHKGKIVIISFWASWCAPCLKELPMLEDIQARLGKEKINVIAVNFKESRKQYRHIKRKLSALALTLTHDKRGLLGSKFGVEGIPHLFIVGRKGTLIYQSVGYGDSSRKKIVTILNQELSS</sequence>
<evidence type="ECO:0000256" key="2">
    <source>
        <dbReference type="SAM" id="SignalP"/>
    </source>
</evidence>
<gene>
    <name evidence="4" type="ORF">ESZ26_01640</name>
    <name evidence="5" type="ORF">ESZ27_01250</name>
</gene>
<evidence type="ECO:0000313" key="7">
    <source>
        <dbReference type="Proteomes" id="UP000321917"/>
    </source>
</evidence>
<dbReference type="AlphaFoldDB" id="A0A5C6QRQ1"/>
<protein>
    <submittedName>
        <fullName evidence="5">TlpA family protein disulfide reductase</fullName>
    </submittedName>
</protein>
<dbReference type="GO" id="GO:0016209">
    <property type="term" value="F:antioxidant activity"/>
    <property type="evidence" value="ECO:0007669"/>
    <property type="project" value="InterPro"/>
</dbReference>
<dbReference type="CDD" id="cd02966">
    <property type="entry name" value="TlpA_like_family"/>
    <property type="match status" value="1"/>
</dbReference>
<dbReference type="Proteomes" id="UP000321525">
    <property type="component" value="Unassembled WGS sequence"/>
</dbReference>
<keyword evidence="1" id="KW-0676">Redox-active center</keyword>
<evidence type="ECO:0000259" key="3">
    <source>
        <dbReference type="PROSITE" id="PS51352"/>
    </source>
</evidence>
<comment type="caution">
    <text evidence="5">The sequence shown here is derived from an EMBL/GenBank/DDBJ whole genome shotgun (WGS) entry which is preliminary data.</text>
</comment>
<dbReference type="SUPFAM" id="SSF52833">
    <property type="entry name" value="Thioredoxin-like"/>
    <property type="match status" value="1"/>
</dbReference>
<keyword evidence="2" id="KW-0732">Signal</keyword>
<dbReference type="Gene3D" id="3.40.30.10">
    <property type="entry name" value="Glutaredoxin"/>
    <property type="match status" value="1"/>
</dbReference>
<evidence type="ECO:0000313" key="5">
    <source>
        <dbReference type="EMBL" id="TWX71477.1"/>
    </source>
</evidence>
<feature type="domain" description="Thioredoxin" evidence="3">
    <location>
        <begin position="27"/>
        <end position="168"/>
    </location>
</feature>
<dbReference type="GO" id="GO:0015036">
    <property type="term" value="F:disulfide oxidoreductase activity"/>
    <property type="evidence" value="ECO:0007669"/>
    <property type="project" value="UniProtKB-ARBA"/>
</dbReference>
<dbReference type="InterPro" id="IPR013766">
    <property type="entry name" value="Thioredoxin_domain"/>
</dbReference>
<feature type="signal peptide" evidence="2">
    <location>
        <begin position="1"/>
        <end position="23"/>
    </location>
</feature>
<evidence type="ECO:0000313" key="4">
    <source>
        <dbReference type="EMBL" id="TWX62565.1"/>
    </source>
</evidence>
<evidence type="ECO:0000256" key="1">
    <source>
        <dbReference type="ARBA" id="ARBA00023284"/>
    </source>
</evidence>
<dbReference type="InterPro" id="IPR000866">
    <property type="entry name" value="AhpC/TSA"/>
</dbReference>
<dbReference type="PROSITE" id="PS00194">
    <property type="entry name" value="THIOREDOXIN_1"/>
    <property type="match status" value="1"/>
</dbReference>
<name>A0A5C6QRQ1_9GAMM</name>
<proteinExistence type="predicted"/>
<accession>A0A5C6QRQ1</accession>
<dbReference type="EMBL" id="VOLR01000002">
    <property type="protein sequence ID" value="TWX62565.1"/>
    <property type="molecule type" value="Genomic_DNA"/>
</dbReference>
<dbReference type="Proteomes" id="UP000321917">
    <property type="component" value="Unassembled WGS sequence"/>
</dbReference>
<dbReference type="EMBL" id="VOLQ01000002">
    <property type="protein sequence ID" value="TWX71477.1"/>
    <property type="molecule type" value="Genomic_DNA"/>
</dbReference>